<keyword evidence="2" id="KW-1185">Reference proteome</keyword>
<dbReference type="RefSeq" id="WP_322467842.1">
    <property type="nucleotide sequence ID" value="NZ_JAXOJX010000067.1"/>
</dbReference>
<dbReference type="Proteomes" id="UP001293718">
    <property type="component" value="Unassembled WGS sequence"/>
</dbReference>
<gene>
    <name evidence="1" type="ORF">SM757_27675</name>
</gene>
<protein>
    <submittedName>
        <fullName evidence="1">LEPR-XLL domain-containing protein</fullName>
    </submittedName>
</protein>
<dbReference type="InterPro" id="IPR053786">
    <property type="entry name" value="LEPRxLL_CS"/>
</dbReference>
<name>A0ABU5INB9_9BURK</name>
<feature type="non-terminal residue" evidence="1">
    <location>
        <position position="1217"/>
    </location>
</feature>
<sequence>MRGAFQVESLEQRLLLSADPAAATVQMLAGHDGQELQYAPVIPQQPRLQDGAVLFHADGSPQTQWDAADPASTDFAVDAQAFSQTLAQTRAAFMDSAMAVADQPYARFMDGVLGADALSLTPDSSADGDALRLSVPQSKALDPASVLRMPNEPVQLQTGAQAQASAPGKTSQATDYVLGSGHYDAAQLAQDVGLSDARALVVQPGATLGGSGTLALPVEVSGQLAPGYSPGVDNVSSLTLGNAATTVIELGGATAGTGTGHYDQVNVSGTAQLDGSLQVALWGGFVPQDGQVFTFLTFGTASGGFSDASGLVDAQHGLYYEVKQTSNALQLVAHSLDATTAFLVDKLSGSGGLAAGSSLVGGLNDDDVVGMALNAGYFAGHASAEITGSLDLGSGLSFSGTLSLARQAQLTVGGTSYAAWKLGLDHASGYFGLGTAGSGAPGVAFSDANVAMLWLDSPSSDAGWIWAKGTAGGLTLQGGSGVGLSAASLSLDFALGLGTGNDTMLDLSAIKPTVLAGTTSYTFDSSVLAERTTLSGNLTLSLAGGLSVAGNVGMSTSDAGLLMAGSGVTASMSAAGVTLGLSNGSFGLVILTDKSGYTLQADASTVTISGGSFASVGASSASLSVNTSGAVQAARTLQFGNFSYSIGAMAAQALPVLRVTGLHATLGGTFTLAGDFAFQQSTGGDMQALASGASASMAAGGAQAGVKNTEVALVIQSGGGALLDAAGTFDASLGSDVQLSAGAAAVRWNSTSGSASGRQLSVAGATHTFGTLGAGLQEVALTGASLVANDFFRVGGDFAFHRNTMTAKLAADTLGTAANEASDGLLMDLLTLGGQGLSASAGLAGGVGLQLAGVQFGLVLMSARDDTSRRWSTLQAKATGVDFKGLSGFKASGSNLALSLNTASQASDAVVDYASGKTALSVSTGAGNLAVNLDGSKGKLLELRGDLTVDVTGFVQLSGSLGFSVQGQGASQQLVAVGTSVSAVLSAGSSASVSLNNASFGLRVGTAGDAVFELGNGTLNASIDGLANVSASSVEVRYAGASASVTAGTKVSVGSQSYTFGQAIAANTVAFTLKGFSADIANFVSLSGDLGFAKTDTDIVAVGSNVTAALSAGTSASLRLSNASFGLRSSAAGTTAFELANGTLTATVDGLGNLKATSVAVQYTGTAGAVTAGTKVSVGSQSYTFSQAIAANTVAFTLKGFSADIANFVSLSGDLGF</sequence>
<evidence type="ECO:0000313" key="1">
    <source>
        <dbReference type="EMBL" id="MDZ5460366.1"/>
    </source>
</evidence>
<proteinExistence type="predicted"/>
<evidence type="ECO:0000313" key="2">
    <source>
        <dbReference type="Proteomes" id="UP001293718"/>
    </source>
</evidence>
<organism evidence="1 2">
    <name type="scientific">Azohydromonas lata</name>
    <dbReference type="NCBI Taxonomy" id="45677"/>
    <lineage>
        <taxon>Bacteria</taxon>
        <taxon>Pseudomonadati</taxon>
        <taxon>Pseudomonadota</taxon>
        <taxon>Betaproteobacteria</taxon>
        <taxon>Burkholderiales</taxon>
        <taxon>Sphaerotilaceae</taxon>
        <taxon>Azohydromonas</taxon>
    </lineage>
</organism>
<dbReference type="EMBL" id="JAXOJX010000067">
    <property type="protein sequence ID" value="MDZ5460366.1"/>
    <property type="molecule type" value="Genomic_DNA"/>
</dbReference>
<reference evidence="1 2" key="1">
    <citation type="submission" date="2023-11" db="EMBL/GenBank/DDBJ databases">
        <title>Draft genome of Azohydromonas lata strain H1 (DSM1123), a polyhydroxyalkanoate producer.</title>
        <authorList>
            <person name="Traversa D."/>
            <person name="D'Addabbo P."/>
            <person name="Pazzani C."/>
            <person name="Manzari C."/>
            <person name="Chiara M."/>
            <person name="Scrascia M."/>
        </authorList>
    </citation>
    <scope>NUCLEOTIDE SEQUENCE [LARGE SCALE GENOMIC DNA]</scope>
    <source>
        <strain evidence="1 2">H1</strain>
    </source>
</reference>
<comment type="caution">
    <text evidence="1">The sequence shown here is derived from an EMBL/GenBank/DDBJ whole genome shotgun (WGS) entry which is preliminary data.</text>
</comment>
<accession>A0ABU5INB9</accession>
<dbReference type="NCBIfam" id="NF012209">
    <property type="entry name" value="LEPR-8K"/>
    <property type="match status" value="1"/>
</dbReference>